<organism evidence="1 2">
    <name type="scientific">Schizopora paradoxa</name>
    <dbReference type="NCBI Taxonomy" id="27342"/>
    <lineage>
        <taxon>Eukaryota</taxon>
        <taxon>Fungi</taxon>
        <taxon>Dikarya</taxon>
        <taxon>Basidiomycota</taxon>
        <taxon>Agaricomycotina</taxon>
        <taxon>Agaricomycetes</taxon>
        <taxon>Hymenochaetales</taxon>
        <taxon>Schizoporaceae</taxon>
        <taxon>Schizopora</taxon>
    </lineage>
</organism>
<dbReference type="InParanoid" id="A0A0H2RI04"/>
<keyword evidence="2" id="KW-1185">Reference proteome</keyword>
<dbReference type="STRING" id="27342.A0A0H2RI04"/>
<evidence type="ECO:0000313" key="1">
    <source>
        <dbReference type="EMBL" id="KLO04446.1"/>
    </source>
</evidence>
<dbReference type="EMBL" id="KQ086538">
    <property type="protein sequence ID" value="KLO04446.1"/>
    <property type="molecule type" value="Genomic_DNA"/>
</dbReference>
<gene>
    <name evidence="1" type="ORF">SCHPADRAFT_884303</name>
</gene>
<name>A0A0H2RI04_9AGAM</name>
<sequence>MDRFDCNGSLFITVSNNMKERIRIRMEHHLNHTEYCDISIDAKTKVLIEEMKDQTASTIWQRIVRENPETELSAKQIYNYWAKVNENVWKLDADAVESAKKVLAKWDGVKTEIINLRDEPGMSTIAFAIKDTVDNWAGNTEELAIDSTCKH</sequence>
<protein>
    <submittedName>
        <fullName evidence="1">Uncharacterized protein</fullName>
    </submittedName>
</protein>
<reference evidence="1 2" key="1">
    <citation type="submission" date="2015-04" db="EMBL/GenBank/DDBJ databases">
        <title>Complete genome sequence of Schizopora paradoxa KUC8140, a cosmopolitan wood degrader in East Asia.</title>
        <authorList>
            <consortium name="DOE Joint Genome Institute"/>
            <person name="Min B."/>
            <person name="Park H."/>
            <person name="Jang Y."/>
            <person name="Kim J.-J."/>
            <person name="Kim K.H."/>
            <person name="Pangilinan J."/>
            <person name="Lipzen A."/>
            <person name="Riley R."/>
            <person name="Grigoriev I.V."/>
            <person name="Spatafora J.W."/>
            <person name="Choi I.-G."/>
        </authorList>
    </citation>
    <scope>NUCLEOTIDE SEQUENCE [LARGE SCALE GENOMIC DNA]</scope>
    <source>
        <strain evidence="1 2">KUC8140</strain>
    </source>
</reference>
<proteinExistence type="predicted"/>
<dbReference type="AlphaFoldDB" id="A0A0H2RI04"/>
<dbReference type="OrthoDB" id="2437251at2759"/>
<dbReference type="Proteomes" id="UP000053477">
    <property type="component" value="Unassembled WGS sequence"/>
</dbReference>
<accession>A0A0H2RI04</accession>
<evidence type="ECO:0000313" key="2">
    <source>
        <dbReference type="Proteomes" id="UP000053477"/>
    </source>
</evidence>